<keyword evidence="3" id="KW-1185">Reference proteome</keyword>
<reference evidence="2" key="1">
    <citation type="submission" date="2016-03" db="EMBL/GenBank/DDBJ databases">
        <title>Mechanisms controlling the formation of the plant cell surface in tip-growing cells are functionally conserved among land plants.</title>
        <authorList>
            <person name="Honkanen S."/>
            <person name="Jones V.A."/>
            <person name="Morieri G."/>
            <person name="Champion C."/>
            <person name="Hetherington A.J."/>
            <person name="Kelly S."/>
            <person name="Saint-Marcoux D."/>
            <person name="Proust H."/>
            <person name="Prescott H."/>
            <person name="Dolan L."/>
        </authorList>
    </citation>
    <scope>NUCLEOTIDE SEQUENCE [LARGE SCALE GENOMIC DNA]</scope>
    <source>
        <tissue evidence="2">Whole gametophyte</tissue>
    </source>
</reference>
<evidence type="ECO:0000313" key="2">
    <source>
        <dbReference type="EMBL" id="OAE35844.1"/>
    </source>
</evidence>
<dbReference type="EMBL" id="LVLJ01000057">
    <property type="protein sequence ID" value="OAE35844.1"/>
    <property type="molecule type" value="Genomic_DNA"/>
</dbReference>
<feature type="region of interest" description="Disordered" evidence="1">
    <location>
        <begin position="1"/>
        <end position="85"/>
    </location>
</feature>
<proteinExistence type="predicted"/>
<accession>A0A176WSN9</accession>
<feature type="region of interest" description="Disordered" evidence="1">
    <location>
        <begin position="162"/>
        <end position="222"/>
    </location>
</feature>
<comment type="caution">
    <text evidence="2">The sequence shown here is derived from an EMBL/GenBank/DDBJ whole genome shotgun (WGS) entry which is preliminary data.</text>
</comment>
<dbReference type="AlphaFoldDB" id="A0A176WSN9"/>
<evidence type="ECO:0000256" key="1">
    <source>
        <dbReference type="SAM" id="MobiDB-lite"/>
    </source>
</evidence>
<gene>
    <name evidence="2" type="ORF">AXG93_4225s1490</name>
</gene>
<feature type="compositionally biased region" description="Basic and acidic residues" evidence="1">
    <location>
        <begin position="1"/>
        <end position="14"/>
    </location>
</feature>
<dbReference type="Proteomes" id="UP000077202">
    <property type="component" value="Unassembled WGS sequence"/>
</dbReference>
<name>A0A176WSN9_MARPO</name>
<feature type="compositionally biased region" description="Basic and acidic residues" evidence="1">
    <location>
        <begin position="29"/>
        <end position="39"/>
    </location>
</feature>
<evidence type="ECO:0000313" key="3">
    <source>
        <dbReference type="Proteomes" id="UP000077202"/>
    </source>
</evidence>
<organism evidence="2 3">
    <name type="scientific">Marchantia polymorpha subsp. ruderalis</name>
    <dbReference type="NCBI Taxonomy" id="1480154"/>
    <lineage>
        <taxon>Eukaryota</taxon>
        <taxon>Viridiplantae</taxon>
        <taxon>Streptophyta</taxon>
        <taxon>Embryophyta</taxon>
        <taxon>Marchantiophyta</taxon>
        <taxon>Marchantiopsida</taxon>
        <taxon>Marchantiidae</taxon>
        <taxon>Marchantiales</taxon>
        <taxon>Marchantiaceae</taxon>
        <taxon>Marchantia</taxon>
    </lineage>
</organism>
<sequence>MGEWPSEDKRRREASGGQGERAPRAARARSKEGGREGREGTTSAPTRTKKDALRATRCTVLPSRSLWPPSSPPPPALRVAPHGASSNGLWNREASRFVVPLERIGELRNLALRLSVTKNDLIGFPSSSALLDVECFEWCESHLSSRPVPSRLVSQSFQFKHQKGADQSSADIEENSTRRSAPIRANVGLPRPLGGTEADLGAVGGEMEGDGRSGRASCRSRF</sequence>
<protein>
    <submittedName>
        <fullName evidence="2">Uncharacterized protein</fullName>
    </submittedName>
</protein>